<dbReference type="STRING" id="929556.Solca_4193"/>
<dbReference type="RefSeq" id="WP_014682405.1">
    <property type="nucleotide sequence ID" value="NC_017770.1"/>
</dbReference>
<accession>H8KLM9</accession>
<protein>
    <submittedName>
        <fullName evidence="1">Uncharacterized protein</fullName>
    </submittedName>
</protein>
<dbReference type="KEGG" id="scn:Solca_4193"/>
<keyword evidence="2" id="KW-1185">Reference proteome</keyword>
<organism evidence="1 2">
    <name type="scientific">Solitalea canadensis (strain ATCC 29591 / DSM 3403 / JCM 21819 / LMG 8368 / NBRC 15130 / NCIMB 12057 / USAM 9D)</name>
    <name type="common">Flexibacter canadensis</name>
    <dbReference type="NCBI Taxonomy" id="929556"/>
    <lineage>
        <taxon>Bacteria</taxon>
        <taxon>Pseudomonadati</taxon>
        <taxon>Bacteroidota</taxon>
        <taxon>Sphingobacteriia</taxon>
        <taxon>Sphingobacteriales</taxon>
        <taxon>Sphingobacteriaceae</taxon>
        <taxon>Solitalea</taxon>
    </lineage>
</organism>
<evidence type="ECO:0000313" key="1">
    <source>
        <dbReference type="EMBL" id="AFD09183.1"/>
    </source>
</evidence>
<sequence>MIKLTKLRKAIAMFFLINIVFEIVAPHVSYALTAGPTAPEATSFEPVDTTDMVNLLTGDLAYNIPLLEVPGPEGGYPLSLSYHGGIQPNEEASWVGLGWTLNPGAINRTVNGYADDFSDVPNVKRDYWNGGTRKTLGVDVGIGLGPASVSFGLSFAQDTYLGFGLGFSFGAGTGLGGANSILGIGASVGVGPYGDAFAGVGLSIKSGKGSKEGLSLSANIGLSTNFESVSSNAGGGVSYQTTNENGKTTNVSVLDASISSSGGKAKLSIGSGSSSVYNANAGRIQTESSSWGFSLPFPGLSIGISYNYMRYWSDETVNVRTSGVLYFPQTSFNNVTDLNEKAYDMYRLVDFDHNDVNSSPDPDLQLGGSFPEFDEYSVSGQGISGSIRPFLYQGYLFSQNKSKIYETNVTKLGGNNRLNFRFINDFSNSYRQTPENFDNTFKFNNEKFLADHGVVKLSDIEGYDNSTNHLAGSKHIEWFTNEQIVDGSSAGAKAKGFINTNSQGFKRLQNVLPTNTSAAKQQIGGFMITNASGVTYHYALPAYSFDEAIKNTNLTKGEQWSRLTKDMPYAYTWYLTAITGPDFVDRNNNGLADDEDWGYWVTFNYGKWADGYCWRNPSEGCHRDIDPNFKSFSSGKKELYYLNTIKTRSHTAIFLKQLRTDGKGVTNSEFGGFDFTLSVLPIATLRLSKIFLLNNEDYQSLGGDNICGLDGIKQSVIVNSSDISHRALYNHTYENVIDGIDIAKLGNAVEQKSIRVIDFNHDYSLLPETVNSFDPNGDIYNQTTGLTSPKSGKLTLRSINLKGKGGSAVTPPIIFNYDYPDEDQYKGQIAVSSVPQASDRKGTIQISGNNLKIGDIIKFTVNGILYYCTILKLDTGTTYQVLYLDKLPGAISGYISATKTKNPPYNKDAYDMWGAYKSDYIQMNNENISRITTPISSQNTDVWSLRQIRSSLGAITKIDYESDDYNNSVLVKNSSFTISDIGPGNSGLKLTINNGGYDLRNILKAGNKIELLFLRYVTPSLWGDIAGFYEPYPISNAIIKSVSDNSIEVTELGNLYESGDYGYGNVYSKSPIGGNVFIGNGNRFYGGGIRTKSISISDPIQKNTHITSYEYNKNASQSSGVTSFEPTTFPIYDFPNVPISELNAYKKVLYKSMHKLLTIAREIPSPGVMYEYVTVKDFVIGEDGEKRPVLGKSTYQYEVFNENMLGIKEYQFTQSASIDTRNISLIDYTTRVGNLKRIIHYDDKDKKLNETINHFLHDDESSKSFASNVESYQSKLGAFNYQGLIQERYADARRLVNGNNSFIKELMIMSQREQYPSIPLGTTIIDYKNGTKATSENLAFDFYSGTVIKSLTTDSYGNRFLSEVTPAYKKYPNSNMGLKVKNILNKNMLIQEATNYTFKVDGNNNKIGLVSANVQTWSNNVLVLTGDNAGSSIKQDGVNNLVGNVWRKQSAYKWLYSVASKDGLTPIGNFLAFDFSVGANNSSNWVKSSEITLYNVYSKDLEGIDINGNSATTKIGHNNSKVIVSGGPAKYNEIAFSGAEEIPDLNGKFSGNVSKGDATIINTIAHTGRQSLKTMNGQRGFIYTISSPNLIVGKDYVASVWVKNFTTSAPAASALYYKINGGAPIYSNVTSKKAGDWYLINLRIPGSQIPTGAVLEVGAVNNATSGEVYFDDFRFQPLNSSSLAYVYDPWTGELNYILDNNNLFSKYEYDNAGRLVKTSRETLNYGVKLVAESNYNYGQQYGSIEDWKRTGITRCQLINGVYTGFLEEEQKDTNSKSATYNSTRWVRTEQSANCRYTTIFLYTQVSSGYEMVLQNAYKSYTFSLPISGSMQQQELNILPGNYSVYVRSLSGNAPYGEYRVQVGGNTQSTPTGFSNVNLNADQTIMIYK</sequence>
<dbReference type="eggNOG" id="COG3188">
    <property type="taxonomic scope" value="Bacteria"/>
</dbReference>
<dbReference type="OrthoDB" id="9814627at2"/>
<dbReference type="Gene3D" id="2.60.120.260">
    <property type="entry name" value="Galactose-binding domain-like"/>
    <property type="match status" value="1"/>
</dbReference>
<proteinExistence type="predicted"/>
<dbReference type="EMBL" id="CP003349">
    <property type="protein sequence ID" value="AFD09183.1"/>
    <property type="molecule type" value="Genomic_DNA"/>
</dbReference>
<gene>
    <name evidence="1" type="ordered locus">Solca_4193</name>
</gene>
<evidence type="ECO:0000313" key="2">
    <source>
        <dbReference type="Proteomes" id="UP000007590"/>
    </source>
</evidence>
<dbReference type="Proteomes" id="UP000007590">
    <property type="component" value="Chromosome"/>
</dbReference>
<dbReference type="HOGENOM" id="CLU_236222_0_0_10"/>
<reference evidence="1" key="1">
    <citation type="submission" date="2012-02" db="EMBL/GenBank/DDBJ databases">
        <title>The complete genome of Solitalea canadensis DSM 3403.</title>
        <authorList>
            <consortium name="US DOE Joint Genome Institute (JGI-PGF)"/>
            <person name="Lucas S."/>
            <person name="Copeland A."/>
            <person name="Lapidus A."/>
            <person name="Glavina del Rio T."/>
            <person name="Dalin E."/>
            <person name="Tice H."/>
            <person name="Bruce D."/>
            <person name="Goodwin L."/>
            <person name="Pitluck S."/>
            <person name="Peters L."/>
            <person name="Ovchinnikova G."/>
            <person name="Lu M."/>
            <person name="Kyrpides N."/>
            <person name="Mavromatis K."/>
            <person name="Ivanova N."/>
            <person name="Brettin T."/>
            <person name="Detter J.C."/>
            <person name="Han C."/>
            <person name="Larimer F."/>
            <person name="Land M."/>
            <person name="Hauser L."/>
            <person name="Markowitz V."/>
            <person name="Cheng J.-F."/>
            <person name="Hugenholtz P."/>
            <person name="Woyke T."/>
            <person name="Wu D."/>
            <person name="Spring S."/>
            <person name="Schroeder M."/>
            <person name="Kopitz M."/>
            <person name="Brambilla E."/>
            <person name="Klenk H.-P."/>
            <person name="Eisen J.A."/>
        </authorList>
    </citation>
    <scope>NUCLEOTIDE SEQUENCE</scope>
    <source>
        <strain evidence="1">DSM 3403</strain>
    </source>
</reference>
<name>H8KLM9_SOLCM</name>